<feature type="domain" description="IstB-like ATP-binding" evidence="1">
    <location>
        <begin position="17"/>
        <end position="137"/>
    </location>
</feature>
<organism evidence="2 3">
    <name type="scientific">Clostridium grantii DSM 8605</name>
    <dbReference type="NCBI Taxonomy" id="1121316"/>
    <lineage>
        <taxon>Bacteria</taxon>
        <taxon>Bacillati</taxon>
        <taxon>Bacillota</taxon>
        <taxon>Clostridia</taxon>
        <taxon>Eubacteriales</taxon>
        <taxon>Clostridiaceae</taxon>
        <taxon>Clostridium</taxon>
    </lineage>
</organism>
<evidence type="ECO:0000259" key="1">
    <source>
        <dbReference type="Pfam" id="PF01695"/>
    </source>
</evidence>
<dbReference type="SUPFAM" id="SSF52540">
    <property type="entry name" value="P-loop containing nucleoside triphosphate hydrolases"/>
    <property type="match status" value="1"/>
</dbReference>
<evidence type="ECO:0000313" key="3">
    <source>
        <dbReference type="Proteomes" id="UP000184447"/>
    </source>
</evidence>
<accession>A0A1M5Y8U1</accession>
<dbReference type="RefSeq" id="WP_242950739.1">
    <property type="nucleotide sequence ID" value="NZ_FQXM01000070.1"/>
</dbReference>
<name>A0A1M5Y8U1_9CLOT</name>
<sequence>MMKVETLDINTDIQLLLKQFKLPDIHARYDEQIQFAIDNKLSYREFLYKILKVEEEGKTERLRLRNIKNARFNDLKTMDDFDFSYPDNINQGKVQDLATLSFMDKKENIVFVGPPGVGKSHLVQALGLKACEHGKTV</sequence>
<protein>
    <submittedName>
        <fullName evidence="2">IstB-like ATP binding protein</fullName>
    </submittedName>
</protein>
<evidence type="ECO:0000313" key="2">
    <source>
        <dbReference type="EMBL" id="SHI08376.1"/>
    </source>
</evidence>
<dbReference type="GO" id="GO:0005524">
    <property type="term" value="F:ATP binding"/>
    <property type="evidence" value="ECO:0007669"/>
    <property type="project" value="InterPro"/>
</dbReference>
<reference evidence="2 3" key="1">
    <citation type="submission" date="2016-11" db="EMBL/GenBank/DDBJ databases">
        <authorList>
            <person name="Jaros S."/>
            <person name="Januszkiewicz K."/>
            <person name="Wedrychowicz H."/>
        </authorList>
    </citation>
    <scope>NUCLEOTIDE SEQUENCE [LARGE SCALE GENOMIC DNA]</scope>
    <source>
        <strain evidence="2 3">DSM 8605</strain>
    </source>
</reference>
<proteinExistence type="predicted"/>
<dbReference type="Pfam" id="PF01695">
    <property type="entry name" value="IstB_IS21"/>
    <property type="match status" value="1"/>
</dbReference>
<keyword evidence="3" id="KW-1185">Reference proteome</keyword>
<dbReference type="InterPro" id="IPR027417">
    <property type="entry name" value="P-loop_NTPase"/>
</dbReference>
<dbReference type="Proteomes" id="UP000184447">
    <property type="component" value="Unassembled WGS sequence"/>
</dbReference>
<feature type="non-terminal residue" evidence="2">
    <location>
        <position position="137"/>
    </location>
</feature>
<dbReference type="AlphaFoldDB" id="A0A1M5Y8U1"/>
<dbReference type="Gene3D" id="3.40.50.300">
    <property type="entry name" value="P-loop containing nucleotide triphosphate hydrolases"/>
    <property type="match status" value="1"/>
</dbReference>
<dbReference type="STRING" id="1121316.SAMN02745207_04282"/>
<gene>
    <name evidence="2" type="ORF">SAMN02745207_04282</name>
</gene>
<dbReference type="EMBL" id="FQXM01000070">
    <property type="protein sequence ID" value="SHI08376.1"/>
    <property type="molecule type" value="Genomic_DNA"/>
</dbReference>
<dbReference type="InterPro" id="IPR002611">
    <property type="entry name" value="IstB_ATP-bd"/>
</dbReference>